<comment type="caution">
    <text evidence="1">The sequence shown here is derived from an EMBL/GenBank/DDBJ whole genome shotgun (WGS) entry which is preliminary data.</text>
</comment>
<evidence type="ECO:0000313" key="1">
    <source>
        <dbReference type="EMBL" id="MPN33561.1"/>
    </source>
</evidence>
<proteinExistence type="predicted"/>
<name>A0A645H3F1_9ZZZZ</name>
<sequence>MNGLLRIGIGRTRGWVATDHVAVAQRGQQHGQQGDKVGGGHMLQRIARDHAESVQQCHRLDIGQADDDHMP</sequence>
<reference evidence="1" key="1">
    <citation type="submission" date="2019-08" db="EMBL/GenBank/DDBJ databases">
        <authorList>
            <person name="Kucharzyk K."/>
            <person name="Murdoch R.W."/>
            <person name="Higgins S."/>
            <person name="Loffler F."/>
        </authorList>
    </citation>
    <scope>NUCLEOTIDE SEQUENCE</scope>
</reference>
<accession>A0A645H3F1</accession>
<dbReference type="EMBL" id="VSSQ01086128">
    <property type="protein sequence ID" value="MPN33561.1"/>
    <property type="molecule type" value="Genomic_DNA"/>
</dbReference>
<gene>
    <name evidence="1" type="ORF">SDC9_181050</name>
</gene>
<organism evidence="1">
    <name type="scientific">bioreactor metagenome</name>
    <dbReference type="NCBI Taxonomy" id="1076179"/>
    <lineage>
        <taxon>unclassified sequences</taxon>
        <taxon>metagenomes</taxon>
        <taxon>ecological metagenomes</taxon>
    </lineage>
</organism>
<dbReference type="AlphaFoldDB" id="A0A645H3F1"/>
<protein>
    <submittedName>
        <fullName evidence="1">Uncharacterized protein</fullName>
    </submittedName>
</protein>